<proteinExistence type="predicted"/>
<evidence type="ECO:0000313" key="4">
    <source>
        <dbReference type="EMBL" id="KAL1878138.1"/>
    </source>
</evidence>
<protein>
    <recommendedName>
        <fullName evidence="3">NmrA-like domain-containing protein</fullName>
    </recommendedName>
</protein>
<dbReference type="SUPFAM" id="SSF51735">
    <property type="entry name" value="NAD(P)-binding Rossmann-fold domains"/>
    <property type="match status" value="1"/>
</dbReference>
<dbReference type="InterPro" id="IPR008030">
    <property type="entry name" value="NmrA-like"/>
</dbReference>
<comment type="caution">
    <text evidence="4">The sequence shown here is derived from an EMBL/GenBank/DDBJ whole genome shotgun (WGS) entry which is preliminary data.</text>
</comment>
<dbReference type="CDD" id="cd05259">
    <property type="entry name" value="PCBER_SDR_a"/>
    <property type="match status" value="1"/>
</dbReference>
<keyword evidence="1" id="KW-0521">NADP</keyword>
<gene>
    <name evidence="4" type="ORF">VTK73DRAFT_8018</name>
</gene>
<dbReference type="PANTHER" id="PTHR47706:SF6">
    <property type="entry name" value="NMRA-LIKE FAMILY PROTEIN (AFU_ORTHOLOGUE AFUA_6G00280)"/>
    <property type="match status" value="1"/>
</dbReference>
<keyword evidence="5" id="KW-1185">Reference proteome</keyword>
<evidence type="ECO:0000259" key="3">
    <source>
        <dbReference type="Pfam" id="PF05368"/>
    </source>
</evidence>
<keyword evidence="2" id="KW-0560">Oxidoreductase</keyword>
<accession>A0ABR3XQ77</accession>
<evidence type="ECO:0000313" key="5">
    <source>
        <dbReference type="Proteomes" id="UP001586593"/>
    </source>
</evidence>
<feature type="domain" description="NmrA-like" evidence="3">
    <location>
        <begin position="5"/>
        <end position="268"/>
    </location>
</feature>
<dbReference type="Gene3D" id="3.40.50.720">
    <property type="entry name" value="NAD(P)-binding Rossmann-like Domain"/>
    <property type="match status" value="1"/>
</dbReference>
<sequence length="306" mass="33514">MALSSVLVVGAGELGSAVLYSLSQHPNHFSLSSLLRPSSIASSDPTKVAELDKLRSWGVRLVAGDLANDTEESLGEIFRRFDLVIGCAGFVNGPGTQLKLTRSVLAAGVRFYIPWQFGVDYDAIGRGSAHDLFDEQLDVRDLLRSQQRTRWTIISTGMFTSFLFEPAVGIVDLAVPSVRALGSWETEVTVTSPEDIGRITAEVAARPDTFSNRPIYIAGDTLTYAALADIVGRLTGRPVTRSLLTVEMAQADLKKDPENTLLKYYIVFGQGRGVAWDKSKTWNIKMGIPLLGAEEWARQHLDIKRS</sequence>
<dbReference type="InterPro" id="IPR045312">
    <property type="entry name" value="PCBER-like"/>
</dbReference>
<dbReference type="Gene3D" id="3.90.25.10">
    <property type="entry name" value="UDP-galactose 4-epimerase, domain 1"/>
    <property type="match status" value="1"/>
</dbReference>
<dbReference type="Proteomes" id="UP001586593">
    <property type="component" value="Unassembled WGS sequence"/>
</dbReference>
<reference evidence="4 5" key="1">
    <citation type="journal article" date="2024" name="Commun. Biol.">
        <title>Comparative genomic analysis of thermophilic fungi reveals convergent evolutionary adaptations and gene losses.</title>
        <authorList>
            <person name="Steindorff A.S."/>
            <person name="Aguilar-Pontes M.V."/>
            <person name="Robinson A.J."/>
            <person name="Andreopoulos B."/>
            <person name="LaButti K."/>
            <person name="Kuo A."/>
            <person name="Mondo S."/>
            <person name="Riley R."/>
            <person name="Otillar R."/>
            <person name="Haridas S."/>
            <person name="Lipzen A."/>
            <person name="Grimwood J."/>
            <person name="Schmutz J."/>
            <person name="Clum A."/>
            <person name="Reid I.D."/>
            <person name="Moisan M.C."/>
            <person name="Butler G."/>
            <person name="Nguyen T.T.M."/>
            <person name="Dewar K."/>
            <person name="Conant G."/>
            <person name="Drula E."/>
            <person name="Henrissat B."/>
            <person name="Hansel C."/>
            <person name="Singer S."/>
            <person name="Hutchinson M.I."/>
            <person name="de Vries R.P."/>
            <person name="Natvig D.O."/>
            <person name="Powell A.J."/>
            <person name="Tsang A."/>
            <person name="Grigoriev I.V."/>
        </authorList>
    </citation>
    <scope>NUCLEOTIDE SEQUENCE [LARGE SCALE GENOMIC DNA]</scope>
    <source>
        <strain evidence="4 5">ATCC 24622</strain>
    </source>
</reference>
<dbReference type="Pfam" id="PF05368">
    <property type="entry name" value="NmrA"/>
    <property type="match status" value="1"/>
</dbReference>
<dbReference type="PANTHER" id="PTHR47706">
    <property type="entry name" value="NMRA-LIKE FAMILY PROTEIN"/>
    <property type="match status" value="1"/>
</dbReference>
<dbReference type="InterPro" id="IPR051609">
    <property type="entry name" value="NmrA/Isoflavone_reductase-like"/>
</dbReference>
<name>A0ABR3XQ77_9PEZI</name>
<evidence type="ECO:0000256" key="1">
    <source>
        <dbReference type="ARBA" id="ARBA00022857"/>
    </source>
</evidence>
<evidence type="ECO:0000256" key="2">
    <source>
        <dbReference type="ARBA" id="ARBA00023002"/>
    </source>
</evidence>
<organism evidence="4 5">
    <name type="scientific">Phialemonium thermophilum</name>
    <dbReference type="NCBI Taxonomy" id="223376"/>
    <lineage>
        <taxon>Eukaryota</taxon>
        <taxon>Fungi</taxon>
        <taxon>Dikarya</taxon>
        <taxon>Ascomycota</taxon>
        <taxon>Pezizomycotina</taxon>
        <taxon>Sordariomycetes</taxon>
        <taxon>Sordariomycetidae</taxon>
        <taxon>Cephalothecales</taxon>
        <taxon>Cephalothecaceae</taxon>
        <taxon>Phialemonium</taxon>
    </lineage>
</organism>
<dbReference type="EMBL" id="JAZHXJ010000055">
    <property type="protein sequence ID" value="KAL1878138.1"/>
    <property type="molecule type" value="Genomic_DNA"/>
</dbReference>
<dbReference type="InterPro" id="IPR036291">
    <property type="entry name" value="NAD(P)-bd_dom_sf"/>
</dbReference>